<evidence type="ECO:0000313" key="6">
    <source>
        <dbReference type="Proteomes" id="UP000004994"/>
    </source>
</evidence>
<evidence type="ECO:0000259" key="4">
    <source>
        <dbReference type="PROSITE" id="PS50893"/>
    </source>
</evidence>
<dbReference type="InterPro" id="IPR003439">
    <property type="entry name" value="ABC_transporter-like_ATP-bd"/>
</dbReference>
<dbReference type="InterPro" id="IPR027417">
    <property type="entry name" value="P-loop_NTPase"/>
</dbReference>
<dbReference type="Gramene" id="Solyc09g066470.3.1">
    <property type="protein sequence ID" value="Solyc09g066470.3.1"/>
    <property type="gene ID" value="Solyc09g066470.3"/>
</dbReference>
<proteinExistence type="predicted"/>
<evidence type="ECO:0000256" key="2">
    <source>
        <dbReference type="ARBA" id="ARBA00022840"/>
    </source>
</evidence>
<feature type="compositionally biased region" description="Low complexity" evidence="3">
    <location>
        <begin position="298"/>
        <end position="315"/>
    </location>
</feature>
<dbReference type="PANTHER" id="PTHR43158:SF2">
    <property type="entry name" value="SKFA PEPTIDE EXPORT ATP-BINDING PROTEIN SKFE"/>
    <property type="match status" value="1"/>
</dbReference>
<name>A0A3Q7I610_SOLLC</name>
<keyword evidence="2" id="KW-0067">ATP-binding</keyword>
<dbReference type="PANTHER" id="PTHR43158">
    <property type="entry name" value="SKFA PEPTIDE EXPORT ATP-BINDING PROTEIN SKFE"/>
    <property type="match status" value="1"/>
</dbReference>
<evidence type="ECO:0000313" key="5">
    <source>
        <dbReference type="EnsemblPlants" id="Solyc09g066470.3.1"/>
    </source>
</evidence>
<dbReference type="OMA" id="YLGTEWV"/>
<reference evidence="5" key="2">
    <citation type="submission" date="2019-01" db="UniProtKB">
        <authorList>
            <consortium name="EnsemblPlants"/>
        </authorList>
    </citation>
    <scope>IDENTIFICATION</scope>
    <source>
        <strain evidence="5">cv. Heinz 1706</strain>
    </source>
</reference>
<evidence type="ECO:0000256" key="1">
    <source>
        <dbReference type="ARBA" id="ARBA00022741"/>
    </source>
</evidence>
<dbReference type="GO" id="GO:0005524">
    <property type="term" value="F:ATP binding"/>
    <property type="evidence" value="ECO:0007669"/>
    <property type="project" value="UniProtKB-KW"/>
</dbReference>
<keyword evidence="6" id="KW-1185">Reference proteome</keyword>
<dbReference type="AlphaFoldDB" id="A0A3Q7I610"/>
<organism evidence="5">
    <name type="scientific">Solanum lycopersicum</name>
    <name type="common">Tomato</name>
    <name type="synonym">Lycopersicon esculentum</name>
    <dbReference type="NCBI Taxonomy" id="4081"/>
    <lineage>
        <taxon>Eukaryota</taxon>
        <taxon>Viridiplantae</taxon>
        <taxon>Streptophyta</taxon>
        <taxon>Embryophyta</taxon>
        <taxon>Tracheophyta</taxon>
        <taxon>Spermatophyta</taxon>
        <taxon>Magnoliopsida</taxon>
        <taxon>eudicotyledons</taxon>
        <taxon>Gunneridae</taxon>
        <taxon>Pentapetalae</taxon>
        <taxon>asterids</taxon>
        <taxon>lamiids</taxon>
        <taxon>Solanales</taxon>
        <taxon>Solanaceae</taxon>
        <taxon>Solanoideae</taxon>
        <taxon>Solaneae</taxon>
        <taxon>Solanum</taxon>
        <taxon>Solanum subgen. Lycopersicon</taxon>
    </lineage>
</organism>
<dbReference type="Proteomes" id="UP000004994">
    <property type="component" value="Chromosome 9"/>
</dbReference>
<keyword evidence="1" id="KW-0547">Nucleotide-binding</keyword>
<dbReference type="Gene3D" id="3.40.50.300">
    <property type="entry name" value="P-loop containing nucleotide triphosphate hydrolases"/>
    <property type="match status" value="1"/>
</dbReference>
<evidence type="ECO:0000256" key="3">
    <source>
        <dbReference type="SAM" id="MobiDB-lite"/>
    </source>
</evidence>
<dbReference type="FunCoup" id="A0A3Q7I610">
    <property type="interactions" value="318"/>
</dbReference>
<dbReference type="SUPFAM" id="SSF52540">
    <property type="entry name" value="P-loop containing nucleoside triphosphate hydrolases"/>
    <property type="match status" value="1"/>
</dbReference>
<dbReference type="STRING" id="4081.A0A3Q7I610"/>
<protein>
    <recommendedName>
        <fullName evidence="4">ABC transporter domain-containing protein</fullName>
    </recommendedName>
</protein>
<feature type="region of interest" description="Disordered" evidence="3">
    <location>
        <begin position="287"/>
        <end position="322"/>
    </location>
</feature>
<sequence length="322" mass="36187">MAGESSSIQVNGMQFSYDFQSPIYFDFNLNVAPRSRCLLLGANGSGKTTLLKILAGKHMVGGKDVVRVLNLSAFHDTHLVCSGDLAYLGESWSKNVGAVGDIPLQGDFSAEHMIFGVEGVDPVRREKLIELLDIDLQWRMHKVSDGQRRRVQICMGLLHPYKGTSYLFVFEIHLSQSQKEKEGVFLPLKKSNNMLTRKVLLMDEVTVDLDVVARMDLLDFFKEECEQRGATIVYATHIFDGLETWATDLVYIQEGVLKRTEKLPELPELKSSPNLLSVVENWLRSETPIEKKKPAPAPAKAQKSSPFGSSPFQSSRHMSHYR</sequence>
<dbReference type="Pfam" id="PF00005">
    <property type="entry name" value="ABC_tran"/>
    <property type="match status" value="1"/>
</dbReference>
<feature type="domain" description="ABC transporter" evidence="4">
    <location>
        <begin position="8"/>
        <end position="279"/>
    </location>
</feature>
<dbReference type="EnsemblPlants" id="Solyc09g066470.3.1">
    <property type="protein sequence ID" value="Solyc09g066470.3.1"/>
    <property type="gene ID" value="Solyc09g066470.3"/>
</dbReference>
<accession>A0A3Q7I610</accession>
<dbReference type="PROSITE" id="PS50893">
    <property type="entry name" value="ABC_TRANSPORTER_2"/>
    <property type="match status" value="1"/>
</dbReference>
<dbReference type="InParanoid" id="A0A3Q7I610"/>
<dbReference type="GO" id="GO:0016887">
    <property type="term" value="F:ATP hydrolysis activity"/>
    <property type="evidence" value="ECO:0007669"/>
    <property type="project" value="InterPro"/>
</dbReference>
<dbReference type="InterPro" id="IPR003593">
    <property type="entry name" value="AAA+_ATPase"/>
</dbReference>
<dbReference type="SMART" id="SM00382">
    <property type="entry name" value="AAA"/>
    <property type="match status" value="1"/>
</dbReference>
<reference evidence="5" key="1">
    <citation type="journal article" date="2012" name="Nature">
        <title>The tomato genome sequence provides insights into fleshy fruit evolution.</title>
        <authorList>
            <consortium name="Tomato Genome Consortium"/>
        </authorList>
    </citation>
    <scope>NUCLEOTIDE SEQUENCE [LARGE SCALE GENOMIC DNA]</scope>
    <source>
        <strain evidence="5">cv. Heinz 1706</strain>
    </source>
</reference>